<dbReference type="AlphaFoldDB" id="A0A327P7S3"/>
<dbReference type="OrthoDB" id="978867at2"/>
<name>A0A327P7S3_9BACT</name>
<dbReference type="EMBL" id="QLLK01000009">
    <property type="protein sequence ID" value="RAI86982.1"/>
    <property type="molecule type" value="Genomic_DNA"/>
</dbReference>
<keyword evidence="3" id="KW-1185">Reference proteome</keyword>
<proteinExistence type="predicted"/>
<evidence type="ECO:0000313" key="2">
    <source>
        <dbReference type="EMBL" id="RAI86982.1"/>
    </source>
</evidence>
<accession>A0A327P7S3</accession>
<keyword evidence="1" id="KW-0732">Signal</keyword>
<evidence type="ECO:0008006" key="4">
    <source>
        <dbReference type="Google" id="ProtNLM"/>
    </source>
</evidence>
<feature type="chain" id="PRO_5016337183" description="Secreted protein (Por secretion system target)" evidence="1">
    <location>
        <begin position="20"/>
        <end position="188"/>
    </location>
</feature>
<evidence type="ECO:0000256" key="1">
    <source>
        <dbReference type="SAM" id="SignalP"/>
    </source>
</evidence>
<feature type="signal peptide" evidence="1">
    <location>
        <begin position="1"/>
        <end position="19"/>
    </location>
</feature>
<organism evidence="2 3">
    <name type="scientific">Algoriphagus yeomjeoni</name>
    <dbReference type="NCBI Taxonomy" id="291403"/>
    <lineage>
        <taxon>Bacteria</taxon>
        <taxon>Pseudomonadati</taxon>
        <taxon>Bacteroidota</taxon>
        <taxon>Cytophagia</taxon>
        <taxon>Cytophagales</taxon>
        <taxon>Cyclobacteriaceae</taxon>
        <taxon>Algoriphagus</taxon>
    </lineage>
</organism>
<sequence length="188" mass="20649">MKKLFTLLFVAGIAAGAFAKSEGTSVLIRQTETTKVAVSFNEAPQGTVIVKITDSEDRLILRDRITKNEAFAKKYDLKALPQGNYSVEVMDESGVLRTASFNNYLVEAPTVFSRVSPMGDNQYRLLVSNLDAKDIEVMIYDGDKLIHTEKIDNPQGLHKIYTIDNGSGAGINFKVKTASGFEGYVTSL</sequence>
<comment type="caution">
    <text evidence="2">The sequence shown here is derived from an EMBL/GenBank/DDBJ whole genome shotgun (WGS) entry which is preliminary data.</text>
</comment>
<protein>
    <recommendedName>
        <fullName evidence="4">Secreted protein (Por secretion system target)</fullName>
    </recommendedName>
</protein>
<dbReference type="RefSeq" id="WP_111612421.1">
    <property type="nucleotide sequence ID" value="NZ_QLLK01000009.1"/>
</dbReference>
<gene>
    <name evidence="2" type="ORF">LV83_03086</name>
</gene>
<reference evidence="2 3" key="1">
    <citation type="submission" date="2018-06" db="EMBL/GenBank/DDBJ databases">
        <title>Genomic Encyclopedia of Archaeal and Bacterial Type Strains, Phase II (KMG-II): from individual species to whole genera.</title>
        <authorList>
            <person name="Goeker M."/>
        </authorList>
    </citation>
    <scope>NUCLEOTIDE SEQUENCE [LARGE SCALE GENOMIC DNA]</scope>
    <source>
        <strain evidence="2 3">DSM 23446</strain>
    </source>
</reference>
<evidence type="ECO:0000313" key="3">
    <source>
        <dbReference type="Proteomes" id="UP000249610"/>
    </source>
</evidence>
<dbReference type="Proteomes" id="UP000249610">
    <property type="component" value="Unassembled WGS sequence"/>
</dbReference>